<dbReference type="EMBL" id="JXTC01000359">
    <property type="protein sequence ID" value="PON61005.1"/>
    <property type="molecule type" value="Genomic_DNA"/>
</dbReference>
<evidence type="ECO:0000313" key="1">
    <source>
        <dbReference type="EMBL" id="PON61005.1"/>
    </source>
</evidence>
<reference evidence="2" key="1">
    <citation type="submission" date="2016-06" db="EMBL/GenBank/DDBJ databases">
        <title>Parallel loss of symbiosis genes in relatives of nitrogen-fixing non-legume Parasponia.</title>
        <authorList>
            <person name="Van Velzen R."/>
            <person name="Holmer R."/>
            <person name="Bu F."/>
            <person name="Rutten L."/>
            <person name="Van Zeijl A."/>
            <person name="Liu W."/>
            <person name="Santuari L."/>
            <person name="Cao Q."/>
            <person name="Sharma T."/>
            <person name="Shen D."/>
            <person name="Roswanjaya Y."/>
            <person name="Wardhani T."/>
            <person name="Kalhor M.S."/>
            <person name="Jansen J."/>
            <person name="Van den Hoogen J."/>
            <person name="Gungor B."/>
            <person name="Hartog M."/>
            <person name="Hontelez J."/>
            <person name="Verver J."/>
            <person name="Yang W.-C."/>
            <person name="Schijlen E."/>
            <person name="Repin R."/>
            <person name="Schilthuizen M."/>
            <person name="Schranz E."/>
            <person name="Heidstra R."/>
            <person name="Miyata K."/>
            <person name="Fedorova E."/>
            <person name="Kohlen W."/>
            <person name="Bisseling T."/>
            <person name="Smit S."/>
            <person name="Geurts R."/>
        </authorList>
    </citation>
    <scope>NUCLEOTIDE SEQUENCE [LARGE SCALE GENOMIC DNA]</scope>
    <source>
        <strain evidence="2">cv. RG33-2</strain>
    </source>
</reference>
<dbReference type="Proteomes" id="UP000237000">
    <property type="component" value="Unassembled WGS sequence"/>
</dbReference>
<dbReference type="InParanoid" id="A0A2P5CJ43"/>
<keyword evidence="2" id="KW-1185">Reference proteome</keyword>
<protein>
    <submittedName>
        <fullName evidence="1">Uncharacterized protein</fullName>
    </submittedName>
</protein>
<comment type="caution">
    <text evidence="1">The sequence shown here is derived from an EMBL/GenBank/DDBJ whole genome shotgun (WGS) entry which is preliminary data.</text>
</comment>
<evidence type="ECO:0000313" key="2">
    <source>
        <dbReference type="Proteomes" id="UP000237000"/>
    </source>
</evidence>
<name>A0A2P5CJ43_TREOI</name>
<gene>
    <name evidence="1" type="ORF">TorRG33x02_283150</name>
</gene>
<accession>A0A2P5CJ43</accession>
<proteinExistence type="predicted"/>
<organism evidence="1 2">
    <name type="scientific">Trema orientale</name>
    <name type="common">Charcoal tree</name>
    <name type="synonym">Celtis orientalis</name>
    <dbReference type="NCBI Taxonomy" id="63057"/>
    <lineage>
        <taxon>Eukaryota</taxon>
        <taxon>Viridiplantae</taxon>
        <taxon>Streptophyta</taxon>
        <taxon>Embryophyta</taxon>
        <taxon>Tracheophyta</taxon>
        <taxon>Spermatophyta</taxon>
        <taxon>Magnoliopsida</taxon>
        <taxon>eudicotyledons</taxon>
        <taxon>Gunneridae</taxon>
        <taxon>Pentapetalae</taxon>
        <taxon>rosids</taxon>
        <taxon>fabids</taxon>
        <taxon>Rosales</taxon>
        <taxon>Cannabaceae</taxon>
        <taxon>Trema</taxon>
    </lineage>
</organism>
<sequence>MHSIITWYVKSSGNPRIQTTQCEPVRDEARQCWTSSRAFSVVSRLPGFGHKGIAFLAQSGGGLLQQWRIRIPQRGGKLEDESTGFILFEAEATSKGQGCWGRETECALLVWERMRP</sequence>
<dbReference type="AlphaFoldDB" id="A0A2P5CJ43"/>